<accession>A0A845BK61</accession>
<dbReference type="GO" id="GO:0008408">
    <property type="term" value="F:3'-5' exonuclease activity"/>
    <property type="evidence" value="ECO:0007669"/>
    <property type="project" value="TreeGrafter"/>
</dbReference>
<dbReference type="EC" id="2.7.7.7" evidence="1"/>
<keyword evidence="7" id="KW-1185">Reference proteome</keyword>
<dbReference type="Gene3D" id="3.40.1440.10">
    <property type="entry name" value="GIY-YIG endonuclease"/>
    <property type="match status" value="1"/>
</dbReference>
<comment type="function">
    <text evidence="2">DNA polymerase III is a complex, multichain enzyme responsible for most of the replicative synthesis in bacteria. The epsilon subunit contain the editing function and is a proofreading 3'-5' exonuclease.</text>
</comment>
<dbReference type="InterPro" id="IPR012337">
    <property type="entry name" value="RNaseH-like_sf"/>
</dbReference>
<sequence>MLFEQAYVIVDLETTGGHITRDRITEIGLILVDGENVERIEMLVNPGQPIPPFIEDMTGISNAMVADAPAFAELAPALWKKLEGRLLIAHNARFDYGFLKNAFRRAGLAFNANTLCSVKLSRRLYPQYFKHSLDSIIERHQLVLPARHRALADAEAVYRFLCLARNELGAEAVCSAAAALLALPSVPEGMAQELADTLPDTPGVYTLYAANGEALYAGRCLNLRQRVFAHYGAGTLDAKLPRIHERIAHVAWQETLGEFGAALLELQQLSALRPRYNPRARQTNELCALQLSEAGEDGLLRVSVSLARTLDFSRTADLYGLFRSPREAKKALSELARAHQLCPAILEVETVTTRKGAPCQSFKNRRCLGACCGKESAAAHNARLQNALLRLKTQSWPYAGAIALTENDEVTGESVSHVFERWCYLGSGDDVACLQGTPVFDLAVYKLLQHWLKKPAPGVTLHELPAA</sequence>
<dbReference type="InterPro" id="IPR047296">
    <property type="entry name" value="GIY-YIG_UvrC_Cho"/>
</dbReference>
<feature type="domain" description="GIY-YIG" evidence="5">
    <location>
        <begin position="200"/>
        <end position="278"/>
    </location>
</feature>
<dbReference type="SUPFAM" id="SSF82771">
    <property type="entry name" value="GIY-YIG endonuclease"/>
    <property type="match status" value="1"/>
</dbReference>
<evidence type="ECO:0000313" key="7">
    <source>
        <dbReference type="Proteomes" id="UP000467214"/>
    </source>
</evidence>
<dbReference type="PANTHER" id="PTHR30231:SF37">
    <property type="entry name" value="EXODEOXYRIBONUCLEASE 10"/>
    <property type="match status" value="1"/>
</dbReference>
<reference evidence="6 7" key="1">
    <citation type="submission" date="2019-12" db="EMBL/GenBank/DDBJ databases">
        <title>Neisseriaceae gen. nov. sp. Genome sequencing and assembly.</title>
        <authorList>
            <person name="Liu Z."/>
            <person name="Li A."/>
        </authorList>
    </citation>
    <scope>NUCLEOTIDE SEQUENCE [LARGE SCALE GENOMIC DNA]</scope>
    <source>
        <strain evidence="6 7">B2N2-7</strain>
    </source>
</reference>
<dbReference type="AlphaFoldDB" id="A0A845BK61"/>
<dbReference type="SUPFAM" id="SSF53098">
    <property type="entry name" value="Ribonuclease H-like"/>
    <property type="match status" value="1"/>
</dbReference>
<evidence type="ECO:0000256" key="3">
    <source>
        <dbReference type="ARBA" id="ARBA00026073"/>
    </source>
</evidence>
<evidence type="ECO:0000256" key="4">
    <source>
        <dbReference type="ARBA" id="ARBA00049244"/>
    </source>
</evidence>
<dbReference type="RefSeq" id="WP_160794343.1">
    <property type="nucleotide sequence ID" value="NZ_WSSB01000001.1"/>
</dbReference>
<evidence type="ECO:0000259" key="5">
    <source>
        <dbReference type="PROSITE" id="PS50164"/>
    </source>
</evidence>
<gene>
    <name evidence="6" type="ORF">GQF02_01475</name>
</gene>
<dbReference type="CDD" id="cd10434">
    <property type="entry name" value="GIY-YIG_UvrC_Cho"/>
    <property type="match status" value="1"/>
</dbReference>
<evidence type="ECO:0000256" key="1">
    <source>
        <dbReference type="ARBA" id="ARBA00012417"/>
    </source>
</evidence>
<dbReference type="EMBL" id="WSSB01000001">
    <property type="protein sequence ID" value="MXR35664.1"/>
    <property type="molecule type" value="Genomic_DNA"/>
</dbReference>
<dbReference type="NCBIfam" id="TIGR00573">
    <property type="entry name" value="dnaq"/>
    <property type="match status" value="1"/>
</dbReference>
<dbReference type="Gene3D" id="3.30.420.10">
    <property type="entry name" value="Ribonuclease H-like superfamily/Ribonuclease H"/>
    <property type="match status" value="1"/>
</dbReference>
<dbReference type="SMART" id="SM00479">
    <property type="entry name" value="EXOIII"/>
    <property type="match status" value="1"/>
</dbReference>
<dbReference type="GO" id="GO:0045004">
    <property type="term" value="P:DNA replication proofreading"/>
    <property type="evidence" value="ECO:0007669"/>
    <property type="project" value="TreeGrafter"/>
</dbReference>
<dbReference type="InterPro" id="IPR000305">
    <property type="entry name" value="GIY-YIG_endonuc"/>
</dbReference>
<proteinExistence type="predicted"/>
<evidence type="ECO:0000313" key="6">
    <source>
        <dbReference type="EMBL" id="MXR35664.1"/>
    </source>
</evidence>
<dbReference type="FunFam" id="3.30.420.10:FF:000045">
    <property type="entry name" value="3'-5' exonuclease DinG"/>
    <property type="match status" value="1"/>
</dbReference>
<dbReference type="Pfam" id="PF00929">
    <property type="entry name" value="RNase_T"/>
    <property type="match status" value="1"/>
</dbReference>
<dbReference type="CDD" id="cd06127">
    <property type="entry name" value="DEDDh"/>
    <property type="match status" value="1"/>
</dbReference>
<evidence type="ECO:0000256" key="2">
    <source>
        <dbReference type="ARBA" id="ARBA00025483"/>
    </source>
</evidence>
<dbReference type="InterPro" id="IPR013520">
    <property type="entry name" value="Ribonucl_H"/>
</dbReference>
<dbReference type="GO" id="GO:0003887">
    <property type="term" value="F:DNA-directed DNA polymerase activity"/>
    <property type="evidence" value="ECO:0007669"/>
    <property type="project" value="UniProtKB-EC"/>
</dbReference>
<dbReference type="GO" id="GO:0006289">
    <property type="term" value="P:nucleotide-excision repair"/>
    <property type="evidence" value="ECO:0007669"/>
    <property type="project" value="InterPro"/>
</dbReference>
<protein>
    <recommendedName>
        <fullName evidence="1">DNA-directed DNA polymerase</fullName>
        <ecNumber evidence="1">2.7.7.7</ecNumber>
    </recommendedName>
</protein>
<dbReference type="PROSITE" id="PS50164">
    <property type="entry name" value="GIY_YIG"/>
    <property type="match status" value="1"/>
</dbReference>
<organism evidence="6 7">
    <name type="scientific">Craterilacuibacter sinensis</name>
    <dbReference type="NCBI Taxonomy" id="2686017"/>
    <lineage>
        <taxon>Bacteria</taxon>
        <taxon>Pseudomonadati</taxon>
        <taxon>Pseudomonadota</taxon>
        <taxon>Betaproteobacteria</taxon>
        <taxon>Neisseriales</taxon>
        <taxon>Neisseriaceae</taxon>
        <taxon>Craterilacuibacter</taxon>
    </lineage>
</organism>
<comment type="subunit">
    <text evidence="3">DNA polymerase III contains a core (composed of alpha, epsilon and theta chains) that associates with a tau subunit. This core dimerizes to form the POLIII' complex. PolIII' associates with the gamma complex (composed of gamma, delta, delta', psi and chi chains) and with the beta chain to form the complete DNA polymerase III complex.</text>
</comment>
<comment type="catalytic activity">
    <reaction evidence="4">
        <text>DNA(n) + a 2'-deoxyribonucleoside 5'-triphosphate = DNA(n+1) + diphosphate</text>
        <dbReference type="Rhea" id="RHEA:22508"/>
        <dbReference type="Rhea" id="RHEA-COMP:17339"/>
        <dbReference type="Rhea" id="RHEA-COMP:17340"/>
        <dbReference type="ChEBI" id="CHEBI:33019"/>
        <dbReference type="ChEBI" id="CHEBI:61560"/>
        <dbReference type="ChEBI" id="CHEBI:173112"/>
        <dbReference type="EC" id="2.7.7.7"/>
    </reaction>
</comment>
<dbReference type="GO" id="GO:0003677">
    <property type="term" value="F:DNA binding"/>
    <property type="evidence" value="ECO:0007669"/>
    <property type="project" value="InterPro"/>
</dbReference>
<name>A0A845BK61_9NEIS</name>
<dbReference type="Proteomes" id="UP000467214">
    <property type="component" value="Unassembled WGS sequence"/>
</dbReference>
<dbReference type="InterPro" id="IPR035901">
    <property type="entry name" value="GIY-YIG_endonuc_sf"/>
</dbReference>
<dbReference type="GO" id="GO:0005829">
    <property type="term" value="C:cytosol"/>
    <property type="evidence" value="ECO:0007669"/>
    <property type="project" value="TreeGrafter"/>
</dbReference>
<dbReference type="PANTHER" id="PTHR30231">
    <property type="entry name" value="DNA POLYMERASE III SUBUNIT EPSILON"/>
    <property type="match status" value="1"/>
</dbReference>
<dbReference type="InterPro" id="IPR006054">
    <property type="entry name" value="DnaQ"/>
</dbReference>
<comment type="caution">
    <text evidence="6">The sequence shown here is derived from an EMBL/GenBank/DDBJ whole genome shotgun (WGS) entry which is preliminary data.</text>
</comment>
<dbReference type="InterPro" id="IPR036397">
    <property type="entry name" value="RNaseH_sf"/>
</dbReference>